<reference evidence="2" key="1">
    <citation type="submission" date="2018-11" db="EMBL/GenBank/DDBJ databases">
        <title>Proposal to divide the Flavobacteriaceae and reorganize its genera based on Amino Acid Identity values calculated from whole genome sequences.</title>
        <authorList>
            <person name="Nicholson A.C."/>
            <person name="Gulvik C.A."/>
            <person name="Whitney A.M."/>
            <person name="Humrighouse B.W."/>
            <person name="Bell M."/>
            <person name="Holmes B."/>
            <person name="Steigerwalt A.G."/>
            <person name="Villarma A."/>
            <person name="Sheth M."/>
            <person name="Batra D."/>
            <person name="Pryor J."/>
            <person name="Bernardet J.-F."/>
            <person name="Hugo C."/>
            <person name="Kampfer P."/>
            <person name="Newman J.D."/>
            <person name="McQuiston J.R."/>
        </authorList>
    </citation>
    <scope>NUCLEOTIDE SEQUENCE [LARGE SCALE GENOMIC DNA]</scope>
    <source>
        <strain evidence="2">G0081</strain>
    </source>
</reference>
<gene>
    <name evidence="1" type="ORF">EIB73_07325</name>
</gene>
<dbReference type="Proteomes" id="UP000270185">
    <property type="component" value="Chromosome"/>
</dbReference>
<proteinExistence type="predicted"/>
<dbReference type="OrthoDB" id="1249399at2"/>
<evidence type="ECO:0000313" key="2">
    <source>
        <dbReference type="Proteomes" id="UP000270185"/>
    </source>
</evidence>
<protein>
    <recommendedName>
        <fullName evidence="3">WG repeat-containing protein</fullName>
    </recommendedName>
</protein>
<dbReference type="RefSeq" id="WP_125023995.1">
    <property type="nucleotide sequence ID" value="NZ_CP034159.1"/>
</dbReference>
<accession>A0A3G8XRZ8</accession>
<dbReference type="EMBL" id="CP034159">
    <property type="protein sequence ID" value="AZI32994.1"/>
    <property type="molecule type" value="Genomic_DNA"/>
</dbReference>
<dbReference type="KEGG" id="ccas:EIB73_07325"/>
<sequence>MKYPILKIERLDYQTPLTDICLFERVFVYSSKGLLGLIADDFGSIIPPIYEEIIPAFDFHFWARKNHKWKLYNFKNIEINGIEFKHVTTFCNEYACVSRNGNSFGFVNRNGEIKITDHYLKGKHLGKSLFAVGKNIRGQVKYAVIDLQEHFIIPFIFEEIPTFTEVVLLLLKRRKPLREWLQL</sequence>
<evidence type="ECO:0008006" key="3">
    <source>
        <dbReference type="Google" id="ProtNLM"/>
    </source>
</evidence>
<keyword evidence="2" id="KW-1185">Reference proteome</keyword>
<name>A0A3G8XRZ8_9FLAO</name>
<organism evidence="1 2">
    <name type="scientific">Kaistella carnis</name>
    <dbReference type="NCBI Taxonomy" id="1241979"/>
    <lineage>
        <taxon>Bacteria</taxon>
        <taxon>Pseudomonadati</taxon>
        <taxon>Bacteroidota</taxon>
        <taxon>Flavobacteriia</taxon>
        <taxon>Flavobacteriales</taxon>
        <taxon>Weeksellaceae</taxon>
        <taxon>Chryseobacterium group</taxon>
        <taxon>Kaistella</taxon>
    </lineage>
</organism>
<dbReference type="AlphaFoldDB" id="A0A3G8XRZ8"/>
<evidence type="ECO:0000313" key="1">
    <source>
        <dbReference type="EMBL" id="AZI32994.1"/>
    </source>
</evidence>